<dbReference type="AlphaFoldDB" id="A0A2I1HVL0"/>
<gene>
    <name evidence="1" type="ORF">RhiirA4_490406</name>
</gene>
<organism evidence="1 2">
    <name type="scientific">Rhizophagus irregularis</name>
    <dbReference type="NCBI Taxonomy" id="588596"/>
    <lineage>
        <taxon>Eukaryota</taxon>
        <taxon>Fungi</taxon>
        <taxon>Fungi incertae sedis</taxon>
        <taxon>Mucoromycota</taxon>
        <taxon>Glomeromycotina</taxon>
        <taxon>Glomeromycetes</taxon>
        <taxon>Glomerales</taxon>
        <taxon>Glomeraceae</taxon>
        <taxon>Rhizophagus</taxon>
    </lineage>
</organism>
<keyword evidence="2" id="KW-1185">Reference proteome</keyword>
<protein>
    <submittedName>
        <fullName evidence="1">Uncharacterized protein</fullName>
    </submittedName>
</protein>
<sequence length="99" mass="11601">MDYSDQEELTTAPTRTEIEEFLSKEVVKNILDRYLKGTDKTKVKNCGTMEKLVLFVREAFKIHYTKYNIKDIKKLDKITMKYKVPSRSGKNIASKFSLE</sequence>
<dbReference type="EMBL" id="LLXI01008458">
    <property type="protein sequence ID" value="PKY62934.1"/>
    <property type="molecule type" value="Genomic_DNA"/>
</dbReference>
<dbReference type="Proteomes" id="UP000234323">
    <property type="component" value="Unassembled WGS sequence"/>
</dbReference>
<accession>A0A2I1HVL0</accession>
<evidence type="ECO:0000313" key="1">
    <source>
        <dbReference type="EMBL" id="PKY62934.1"/>
    </source>
</evidence>
<name>A0A2I1HVL0_9GLOM</name>
<evidence type="ECO:0000313" key="2">
    <source>
        <dbReference type="Proteomes" id="UP000234323"/>
    </source>
</evidence>
<proteinExistence type="predicted"/>
<reference evidence="1 2" key="1">
    <citation type="submission" date="2015-10" db="EMBL/GenBank/DDBJ databases">
        <title>Genome analyses suggest a sexual origin of heterokaryosis in a supposedly ancient asexual fungus.</title>
        <authorList>
            <person name="Ropars J."/>
            <person name="Sedzielewska K."/>
            <person name="Noel J."/>
            <person name="Charron P."/>
            <person name="Farinelli L."/>
            <person name="Marton T."/>
            <person name="Kruger M."/>
            <person name="Pelin A."/>
            <person name="Brachmann A."/>
            <person name="Corradi N."/>
        </authorList>
    </citation>
    <scope>NUCLEOTIDE SEQUENCE [LARGE SCALE GENOMIC DNA]</scope>
    <source>
        <strain evidence="1 2">A4</strain>
    </source>
</reference>
<comment type="caution">
    <text evidence="1">The sequence shown here is derived from an EMBL/GenBank/DDBJ whole genome shotgun (WGS) entry which is preliminary data.</text>
</comment>